<evidence type="ECO:0000313" key="2">
    <source>
        <dbReference type="Proteomes" id="UP001054945"/>
    </source>
</evidence>
<accession>A0AAV4RST7</accession>
<evidence type="ECO:0000313" key="1">
    <source>
        <dbReference type="EMBL" id="GIY23886.1"/>
    </source>
</evidence>
<dbReference type="Proteomes" id="UP001054945">
    <property type="component" value="Unassembled WGS sequence"/>
</dbReference>
<protein>
    <submittedName>
        <fullName evidence="1">Uncharacterized protein</fullName>
    </submittedName>
</protein>
<proteinExistence type="predicted"/>
<dbReference type="EMBL" id="BPLR01008329">
    <property type="protein sequence ID" value="GIY23886.1"/>
    <property type="molecule type" value="Genomic_DNA"/>
</dbReference>
<comment type="caution">
    <text evidence="1">The sequence shown here is derived from an EMBL/GenBank/DDBJ whole genome shotgun (WGS) entry which is preliminary data.</text>
</comment>
<gene>
    <name evidence="1" type="ORF">CEXT_294921</name>
</gene>
<organism evidence="1 2">
    <name type="scientific">Caerostris extrusa</name>
    <name type="common">Bark spider</name>
    <name type="synonym">Caerostris bankana</name>
    <dbReference type="NCBI Taxonomy" id="172846"/>
    <lineage>
        <taxon>Eukaryota</taxon>
        <taxon>Metazoa</taxon>
        <taxon>Ecdysozoa</taxon>
        <taxon>Arthropoda</taxon>
        <taxon>Chelicerata</taxon>
        <taxon>Arachnida</taxon>
        <taxon>Araneae</taxon>
        <taxon>Araneomorphae</taxon>
        <taxon>Entelegynae</taxon>
        <taxon>Araneoidea</taxon>
        <taxon>Araneidae</taxon>
        <taxon>Caerostris</taxon>
    </lineage>
</organism>
<sequence length="119" mass="13531">MQKGVKTSVHRRGSSIRVVHMVGAQEESLNCCADVVQGKWSAHVRVTRWFESVDKRKAKVETPFPVRVLVFPSLPIGRESILTCLDTYSDRFLLKTILSPSPFWYLATATLFSSPDFRM</sequence>
<dbReference type="AlphaFoldDB" id="A0AAV4RST7"/>
<name>A0AAV4RST7_CAEEX</name>
<keyword evidence="2" id="KW-1185">Reference proteome</keyword>
<reference evidence="1 2" key="1">
    <citation type="submission" date="2021-06" db="EMBL/GenBank/DDBJ databases">
        <title>Caerostris extrusa draft genome.</title>
        <authorList>
            <person name="Kono N."/>
            <person name="Arakawa K."/>
        </authorList>
    </citation>
    <scope>NUCLEOTIDE SEQUENCE [LARGE SCALE GENOMIC DNA]</scope>
</reference>